<dbReference type="AlphaFoldDB" id="A0A8J5HJR6"/>
<dbReference type="PROSITE" id="PS51257">
    <property type="entry name" value="PROKAR_LIPOPROTEIN"/>
    <property type="match status" value="1"/>
</dbReference>
<proteinExistence type="predicted"/>
<organism evidence="2 3">
    <name type="scientific">Zingiber officinale</name>
    <name type="common">Ginger</name>
    <name type="synonym">Amomum zingiber</name>
    <dbReference type="NCBI Taxonomy" id="94328"/>
    <lineage>
        <taxon>Eukaryota</taxon>
        <taxon>Viridiplantae</taxon>
        <taxon>Streptophyta</taxon>
        <taxon>Embryophyta</taxon>
        <taxon>Tracheophyta</taxon>
        <taxon>Spermatophyta</taxon>
        <taxon>Magnoliopsida</taxon>
        <taxon>Liliopsida</taxon>
        <taxon>Zingiberales</taxon>
        <taxon>Zingiberaceae</taxon>
        <taxon>Zingiber</taxon>
    </lineage>
</organism>
<dbReference type="EMBL" id="JACMSC010000004">
    <property type="protein sequence ID" value="KAG6526301.1"/>
    <property type="molecule type" value="Genomic_DNA"/>
</dbReference>
<accession>A0A8J5HJR6</accession>
<comment type="caution">
    <text evidence="2">The sequence shown here is derived from an EMBL/GenBank/DDBJ whole genome shotgun (WGS) entry which is preliminary data.</text>
</comment>
<feature type="region of interest" description="Disordered" evidence="1">
    <location>
        <begin position="16"/>
        <end position="50"/>
    </location>
</feature>
<feature type="compositionally biased region" description="Polar residues" evidence="1">
    <location>
        <begin position="17"/>
        <end position="33"/>
    </location>
</feature>
<gene>
    <name evidence="2" type="ORF">ZIOFF_016283</name>
</gene>
<keyword evidence="3" id="KW-1185">Reference proteome</keyword>
<feature type="region of interest" description="Disordered" evidence="1">
    <location>
        <begin position="76"/>
        <end position="99"/>
    </location>
</feature>
<name>A0A8J5HJR6_ZINOF</name>
<sequence length="219" mass="24153">MRPKILTRPNSILRLQKSPTSRNPNFSTLASSLSCPTSRSPFRSPPSHSRRDLSREALTFACSVFPASRASGQLSFSKIGAKQQPSRSRTRSEALTSAAATSPNLFGEAHQVIAARSSDFEFRYSLRHGKFICSFGRFLINVGEESVMEEAKIYSNEIKDKNDHVDQDSSTSSVNEVKLPEIGMTFSSEEEIRIVYSSYAQNVGFGICKLGSRNGDDGK</sequence>
<protein>
    <submittedName>
        <fullName evidence="2">Uncharacterized protein</fullName>
    </submittedName>
</protein>
<dbReference type="Proteomes" id="UP000734854">
    <property type="component" value="Unassembled WGS sequence"/>
</dbReference>
<evidence type="ECO:0000256" key="1">
    <source>
        <dbReference type="SAM" id="MobiDB-lite"/>
    </source>
</evidence>
<feature type="compositionally biased region" description="Low complexity" evidence="1">
    <location>
        <begin position="34"/>
        <end position="47"/>
    </location>
</feature>
<reference evidence="2 3" key="1">
    <citation type="submission" date="2020-08" db="EMBL/GenBank/DDBJ databases">
        <title>Plant Genome Project.</title>
        <authorList>
            <person name="Zhang R.-G."/>
        </authorList>
    </citation>
    <scope>NUCLEOTIDE SEQUENCE [LARGE SCALE GENOMIC DNA]</scope>
    <source>
        <tissue evidence="2">Rhizome</tissue>
    </source>
</reference>
<evidence type="ECO:0000313" key="2">
    <source>
        <dbReference type="EMBL" id="KAG6526301.1"/>
    </source>
</evidence>
<feature type="compositionally biased region" description="Polar residues" evidence="1">
    <location>
        <begin position="83"/>
        <end position="99"/>
    </location>
</feature>
<evidence type="ECO:0000313" key="3">
    <source>
        <dbReference type="Proteomes" id="UP000734854"/>
    </source>
</evidence>